<feature type="region of interest" description="Disordered" evidence="1">
    <location>
        <begin position="136"/>
        <end position="156"/>
    </location>
</feature>
<feature type="compositionally biased region" description="Polar residues" evidence="1">
    <location>
        <begin position="34"/>
        <end position="43"/>
    </location>
</feature>
<feature type="region of interest" description="Disordered" evidence="1">
    <location>
        <begin position="79"/>
        <end position="112"/>
    </location>
</feature>
<dbReference type="OMA" id="TGCEITT"/>
<dbReference type="AlphaFoldDB" id="A0A3R7JUE9"/>
<dbReference type="EMBL" id="MKGL01000611">
    <property type="protein sequence ID" value="RNE97029.1"/>
    <property type="molecule type" value="Genomic_DNA"/>
</dbReference>
<dbReference type="RefSeq" id="XP_029233932.1">
    <property type="nucleotide sequence ID" value="XM_029386232.1"/>
</dbReference>
<feature type="compositionally biased region" description="Polar residues" evidence="1">
    <location>
        <begin position="1"/>
        <end position="19"/>
    </location>
</feature>
<reference evidence="2 3" key="1">
    <citation type="journal article" date="2018" name="BMC Genomics">
        <title>Genomic comparison of Trypanosoma conorhini and Trypanosoma rangeli to Trypanosoma cruzi strains of high and low virulence.</title>
        <authorList>
            <person name="Bradwell K.R."/>
            <person name="Koparde V.N."/>
            <person name="Matveyev A.V."/>
            <person name="Serrano M.G."/>
            <person name="Alves J.M."/>
            <person name="Parikh H."/>
            <person name="Huang B."/>
            <person name="Lee V."/>
            <person name="Espinosa-Alvarez O."/>
            <person name="Ortiz P.A."/>
            <person name="Costa-Martins A.G."/>
            <person name="Teixeira M.M."/>
            <person name="Buck G.A."/>
        </authorList>
    </citation>
    <scope>NUCLEOTIDE SEQUENCE [LARGE SCALE GENOMIC DNA]</scope>
    <source>
        <strain evidence="2 3">AM80</strain>
    </source>
</reference>
<evidence type="ECO:0000313" key="2">
    <source>
        <dbReference type="EMBL" id="RNE97029.1"/>
    </source>
</evidence>
<comment type="caution">
    <text evidence="2">The sequence shown here is derived from an EMBL/GenBank/DDBJ whole genome shotgun (WGS) entry which is preliminary data.</text>
</comment>
<keyword evidence="3" id="KW-1185">Reference proteome</keyword>
<dbReference type="Proteomes" id="UP000283634">
    <property type="component" value="Unassembled WGS sequence"/>
</dbReference>
<dbReference type="OrthoDB" id="244932at2759"/>
<feature type="compositionally biased region" description="Polar residues" evidence="1">
    <location>
        <begin position="91"/>
        <end position="100"/>
    </location>
</feature>
<evidence type="ECO:0000256" key="1">
    <source>
        <dbReference type="SAM" id="MobiDB-lite"/>
    </source>
</evidence>
<organism evidence="2 3">
    <name type="scientific">Trypanosoma rangeli</name>
    <dbReference type="NCBI Taxonomy" id="5698"/>
    <lineage>
        <taxon>Eukaryota</taxon>
        <taxon>Discoba</taxon>
        <taxon>Euglenozoa</taxon>
        <taxon>Kinetoplastea</taxon>
        <taxon>Metakinetoplastina</taxon>
        <taxon>Trypanosomatida</taxon>
        <taxon>Trypanosomatidae</taxon>
        <taxon>Trypanosoma</taxon>
        <taxon>Herpetosoma</taxon>
    </lineage>
</organism>
<dbReference type="GeneID" id="40333488"/>
<proteinExistence type="predicted"/>
<feature type="compositionally biased region" description="Basic and acidic residues" evidence="1">
    <location>
        <begin position="20"/>
        <end position="30"/>
    </location>
</feature>
<evidence type="ECO:0000313" key="3">
    <source>
        <dbReference type="Proteomes" id="UP000283634"/>
    </source>
</evidence>
<feature type="region of interest" description="Disordered" evidence="1">
    <location>
        <begin position="1"/>
        <end position="43"/>
    </location>
</feature>
<gene>
    <name evidence="2" type="ORF">TraAM80_09555</name>
</gene>
<accession>A0A3R7JUE9</accession>
<name>A0A3R7JUE9_TRYRA</name>
<protein>
    <submittedName>
        <fullName evidence="2">Uncharacterized protein</fullName>
    </submittedName>
</protein>
<sequence>MRATGNTAADISVSLAEQSRSADPDDDTSHRRSGSQTTLCTKSGGSIVHWLREVDAARGDSTPTDMEQEELLMFFKGRSQQGSRPMASGGSAANATTQQCGGEEEPPLMRPAVRLSPQVTPSAGRHSKPRWEVFSSAPRTDRSSMPGETSASRLSGGGFMMMVPATAAMTPEGHCGYSPRFGTQQTPCYHQQSPTLLLASLGRGFVHPAVNGNSSSCSMPDLSLPPSLSTGGHVTFSEIPAKRSGDREHGSTNAVLLEPVCGGSDHTTPPRQRILPVAERIRQPPSAPHHDRRCRDVGAQFCSNGAPPPQSGSLQKLRLNNPPKLCPPHAARLHLLSTGCEITTTTTTTTSTIRDVKGSPQ</sequence>